<evidence type="ECO:0000313" key="3">
    <source>
        <dbReference type="Proteomes" id="UP000543030"/>
    </source>
</evidence>
<protein>
    <submittedName>
        <fullName evidence="2">Uncharacterized protein</fullName>
    </submittedName>
</protein>
<reference evidence="2 3" key="1">
    <citation type="submission" date="2020-08" db="EMBL/GenBank/DDBJ databases">
        <title>Genomic Encyclopedia of Type Strains, Phase IV (KMG-IV): sequencing the most valuable type-strain genomes for metagenomic binning, comparative biology and taxonomic classification.</title>
        <authorList>
            <person name="Goeker M."/>
        </authorList>
    </citation>
    <scope>NUCLEOTIDE SEQUENCE [LARGE SCALE GENOMIC DNA]</scope>
    <source>
        <strain evidence="2 3">DSM 18233</strain>
    </source>
</reference>
<evidence type="ECO:0000256" key="1">
    <source>
        <dbReference type="SAM" id="MobiDB-lite"/>
    </source>
</evidence>
<organism evidence="2 3">
    <name type="scientific">Silvimonas terrae</name>
    <dbReference type="NCBI Taxonomy" id="300266"/>
    <lineage>
        <taxon>Bacteria</taxon>
        <taxon>Pseudomonadati</taxon>
        <taxon>Pseudomonadota</taxon>
        <taxon>Betaproteobacteria</taxon>
        <taxon>Neisseriales</taxon>
        <taxon>Chitinibacteraceae</taxon>
        <taxon>Silvimonas</taxon>
    </lineage>
</organism>
<name>A0A840RL50_9NEIS</name>
<accession>A0A840RL50</accession>
<dbReference type="AlphaFoldDB" id="A0A840RL50"/>
<keyword evidence="3" id="KW-1185">Reference proteome</keyword>
<evidence type="ECO:0000313" key="2">
    <source>
        <dbReference type="EMBL" id="MBB5193248.1"/>
    </source>
</evidence>
<proteinExistence type="predicted"/>
<feature type="compositionally biased region" description="Basic and acidic residues" evidence="1">
    <location>
        <begin position="1"/>
        <end position="16"/>
    </location>
</feature>
<dbReference type="Proteomes" id="UP000543030">
    <property type="component" value="Unassembled WGS sequence"/>
</dbReference>
<feature type="region of interest" description="Disordered" evidence="1">
    <location>
        <begin position="1"/>
        <end position="44"/>
    </location>
</feature>
<comment type="caution">
    <text evidence="2">The sequence shown here is derived from an EMBL/GenBank/DDBJ whole genome shotgun (WGS) entry which is preliminary data.</text>
</comment>
<sequence>MTDQSEGRDGTKKQEAATRCSMISTPVKAGPTRFPVVGNGNTGF</sequence>
<dbReference type="EMBL" id="JACHHN010000010">
    <property type="protein sequence ID" value="MBB5193248.1"/>
    <property type="molecule type" value="Genomic_DNA"/>
</dbReference>
<gene>
    <name evidence="2" type="ORF">HNQ50_004002</name>
</gene>